<evidence type="ECO:0000313" key="8">
    <source>
        <dbReference type="EMBL" id="SDS67106.1"/>
    </source>
</evidence>
<evidence type="ECO:0000256" key="4">
    <source>
        <dbReference type="ARBA" id="ARBA00022729"/>
    </source>
</evidence>
<dbReference type="PROSITE" id="PS51318">
    <property type="entry name" value="TAT"/>
    <property type="match status" value="1"/>
</dbReference>
<sequence length="343" mass="36063">MRLRRSLITVAGAAVAALALSACAGPSSDSAEDTSAAGAAEGFPVTVDHAFGETVIEDAPERVATWGWGATEAAVAVGVYPVAIAEQVWTVGAGNYLPWVEAAYEEAGEELPTLISDPEGGATVPYEQFIEAEPDLILAPYSGLTEEQYDTLSEIAPVVAYPEAPWTTPWDQTIRITAEALGRADDGEGVLQGITDGLAEQAAEHPEFAGTTFAGVWDGDGFVYVYTAADSRIEVLTELGLEVAPSVSELDTSDGGFFYELSYEQLDRLEADVIVSYHNTKEEAEAFLAKPELQAIPAVAAGRVAQVYDPVTVSSVSPPTALSFDWEGGLPTLVEAIAGAVQQ</sequence>
<keyword evidence="10" id="KW-1185">Reference proteome</keyword>
<dbReference type="SUPFAM" id="SSF53807">
    <property type="entry name" value="Helical backbone' metal receptor"/>
    <property type="match status" value="1"/>
</dbReference>
<reference evidence="8" key="1">
    <citation type="submission" date="2016-10" db="EMBL/GenBank/DDBJ databases">
        <authorList>
            <person name="de Groot N.N."/>
        </authorList>
    </citation>
    <scope>NUCLEOTIDE SEQUENCE [LARGE SCALE GENOMIC DNA]</scope>
    <source>
        <strain evidence="8">CPCC 202695</strain>
    </source>
</reference>
<dbReference type="CDD" id="cd01146">
    <property type="entry name" value="FhuD"/>
    <property type="match status" value="1"/>
</dbReference>
<feature type="chain" id="PRO_5038980632" evidence="5">
    <location>
        <begin position="25"/>
        <end position="343"/>
    </location>
</feature>
<dbReference type="InterPro" id="IPR006311">
    <property type="entry name" value="TAT_signal"/>
</dbReference>
<proteinExistence type="inferred from homology"/>
<feature type="domain" description="Fe/B12 periplasmic-binding" evidence="6">
    <location>
        <begin position="62"/>
        <end position="341"/>
    </location>
</feature>
<evidence type="ECO:0000313" key="7">
    <source>
        <dbReference type="EMBL" id="MCP2368297.1"/>
    </source>
</evidence>
<dbReference type="PROSITE" id="PS51257">
    <property type="entry name" value="PROKAR_LIPOPROTEIN"/>
    <property type="match status" value="1"/>
</dbReference>
<dbReference type="Proteomes" id="UP000893823">
    <property type="component" value="Unassembled WGS sequence"/>
</dbReference>
<dbReference type="Gene3D" id="3.40.50.1980">
    <property type="entry name" value="Nitrogenase molybdenum iron protein domain"/>
    <property type="match status" value="2"/>
</dbReference>
<dbReference type="RefSeq" id="WP_092670954.1">
    <property type="nucleotide sequence ID" value="NZ_BMDN01000004.1"/>
</dbReference>
<comment type="similarity">
    <text evidence="2">Belongs to the bacterial solute-binding protein 8 family.</text>
</comment>
<keyword evidence="4 5" id="KW-0732">Signal</keyword>
<dbReference type="Proteomes" id="UP000199482">
    <property type="component" value="Chromosome I"/>
</dbReference>
<comment type="subcellular location">
    <subcellularLocation>
        <location evidence="1">Cell envelope</location>
    </subcellularLocation>
</comment>
<evidence type="ECO:0000256" key="2">
    <source>
        <dbReference type="ARBA" id="ARBA00008814"/>
    </source>
</evidence>
<evidence type="ECO:0000259" key="6">
    <source>
        <dbReference type="PROSITE" id="PS50983"/>
    </source>
</evidence>
<dbReference type="OrthoDB" id="1846031at2"/>
<protein>
    <submittedName>
        <fullName evidence="8">Iron complex transport system substrate-binding protein</fullName>
    </submittedName>
</protein>
<accession>A0A1H1U4C3</accession>
<gene>
    <name evidence="7" type="ORF">BCL57_002470</name>
    <name evidence="8" type="ORF">SAMN04489721_1705</name>
</gene>
<evidence type="ECO:0000256" key="3">
    <source>
        <dbReference type="ARBA" id="ARBA00022448"/>
    </source>
</evidence>
<reference evidence="7" key="3">
    <citation type="submission" date="2022-06" db="EMBL/GenBank/DDBJ databases">
        <title>Genomic Encyclopedia of Type Strains, Phase III (KMG-III): the genomes of soil and plant-associated and newly described type strains.</title>
        <authorList>
            <person name="Whitman W."/>
        </authorList>
    </citation>
    <scope>NUCLEOTIDE SEQUENCE</scope>
    <source>
        <strain evidence="7">CPCC 202695</strain>
    </source>
</reference>
<dbReference type="InterPro" id="IPR051313">
    <property type="entry name" value="Bact_iron-sidero_bind"/>
</dbReference>
<reference evidence="9" key="2">
    <citation type="submission" date="2016-10" db="EMBL/GenBank/DDBJ databases">
        <authorList>
            <person name="Varghese N."/>
            <person name="Submissions S."/>
        </authorList>
    </citation>
    <scope>NUCLEOTIDE SEQUENCE [LARGE SCALE GENOMIC DNA]</scope>
    <source>
        <strain evidence="9">CPCC 202695</strain>
    </source>
</reference>
<evidence type="ECO:0000256" key="5">
    <source>
        <dbReference type="SAM" id="SignalP"/>
    </source>
</evidence>
<keyword evidence="3" id="KW-0813">Transport</keyword>
<dbReference type="GO" id="GO:1901678">
    <property type="term" value="P:iron coordination entity transport"/>
    <property type="evidence" value="ECO:0007669"/>
    <property type="project" value="UniProtKB-ARBA"/>
</dbReference>
<dbReference type="EMBL" id="LT629755">
    <property type="protein sequence ID" value="SDS67106.1"/>
    <property type="molecule type" value="Genomic_DNA"/>
</dbReference>
<dbReference type="EMBL" id="SODL02000004">
    <property type="protein sequence ID" value="MCP2368297.1"/>
    <property type="molecule type" value="Genomic_DNA"/>
</dbReference>
<organism evidence="8 9">
    <name type="scientific">Agromyces flavus</name>
    <dbReference type="NCBI Taxonomy" id="589382"/>
    <lineage>
        <taxon>Bacteria</taxon>
        <taxon>Bacillati</taxon>
        <taxon>Actinomycetota</taxon>
        <taxon>Actinomycetes</taxon>
        <taxon>Micrococcales</taxon>
        <taxon>Microbacteriaceae</taxon>
        <taxon>Agromyces</taxon>
    </lineage>
</organism>
<dbReference type="InterPro" id="IPR002491">
    <property type="entry name" value="ABC_transptr_periplasmic_BD"/>
</dbReference>
<dbReference type="PROSITE" id="PS50983">
    <property type="entry name" value="FE_B12_PBP"/>
    <property type="match status" value="1"/>
</dbReference>
<dbReference type="PANTHER" id="PTHR30532:SF24">
    <property type="entry name" value="FERRIC ENTEROBACTIN-BINDING PERIPLASMIC PROTEIN FEPB"/>
    <property type="match status" value="1"/>
</dbReference>
<evidence type="ECO:0000256" key="1">
    <source>
        <dbReference type="ARBA" id="ARBA00004196"/>
    </source>
</evidence>
<dbReference type="STRING" id="589382.SAMN04489721_1705"/>
<feature type="signal peptide" evidence="5">
    <location>
        <begin position="1"/>
        <end position="24"/>
    </location>
</feature>
<dbReference type="AlphaFoldDB" id="A0A1H1U4C3"/>
<dbReference type="GO" id="GO:0030288">
    <property type="term" value="C:outer membrane-bounded periplasmic space"/>
    <property type="evidence" value="ECO:0007669"/>
    <property type="project" value="TreeGrafter"/>
</dbReference>
<evidence type="ECO:0000313" key="10">
    <source>
        <dbReference type="Proteomes" id="UP000893823"/>
    </source>
</evidence>
<dbReference type="PANTHER" id="PTHR30532">
    <property type="entry name" value="IRON III DICITRATE-BINDING PERIPLASMIC PROTEIN"/>
    <property type="match status" value="1"/>
</dbReference>
<name>A0A1H1U4C3_9MICO</name>
<dbReference type="Pfam" id="PF01497">
    <property type="entry name" value="Peripla_BP_2"/>
    <property type="match status" value="1"/>
</dbReference>
<evidence type="ECO:0000313" key="9">
    <source>
        <dbReference type="Proteomes" id="UP000199482"/>
    </source>
</evidence>